<evidence type="ECO:0000256" key="1">
    <source>
        <dbReference type="SAM" id="Phobius"/>
    </source>
</evidence>
<proteinExistence type="predicted"/>
<feature type="non-terminal residue" evidence="2">
    <location>
        <position position="127"/>
    </location>
</feature>
<protein>
    <submittedName>
        <fullName evidence="2">Uncharacterized protein</fullName>
    </submittedName>
</protein>
<evidence type="ECO:0000313" key="3">
    <source>
        <dbReference type="Proteomes" id="UP000593561"/>
    </source>
</evidence>
<keyword evidence="3" id="KW-1185">Reference proteome</keyword>
<keyword evidence="1" id="KW-1133">Transmembrane helix</keyword>
<organism evidence="2 3">
    <name type="scientific">Gossypium davidsonii</name>
    <name type="common">Davidson's cotton</name>
    <name type="synonym">Gossypium klotzschianum subsp. davidsonii</name>
    <dbReference type="NCBI Taxonomy" id="34287"/>
    <lineage>
        <taxon>Eukaryota</taxon>
        <taxon>Viridiplantae</taxon>
        <taxon>Streptophyta</taxon>
        <taxon>Embryophyta</taxon>
        <taxon>Tracheophyta</taxon>
        <taxon>Spermatophyta</taxon>
        <taxon>Magnoliopsida</taxon>
        <taxon>eudicotyledons</taxon>
        <taxon>Gunneridae</taxon>
        <taxon>Pentapetalae</taxon>
        <taxon>rosids</taxon>
        <taxon>malvids</taxon>
        <taxon>Malvales</taxon>
        <taxon>Malvaceae</taxon>
        <taxon>Malvoideae</taxon>
        <taxon>Gossypium</taxon>
    </lineage>
</organism>
<gene>
    <name evidence="2" type="ORF">Godav_013586</name>
</gene>
<name>A0A7J8RIA0_GOSDV</name>
<accession>A0A7J8RIA0</accession>
<reference evidence="2 3" key="1">
    <citation type="journal article" date="2019" name="Genome Biol. Evol.">
        <title>Insights into the evolution of the New World diploid cottons (Gossypium, subgenus Houzingenia) based on genome sequencing.</title>
        <authorList>
            <person name="Grover C.E."/>
            <person name="Arick M.A. 2nd"/>
            <person name="Thrash A."/>
            <person name="Conover J.L."/>
            <person name="Sanders W.S."/>
            <person name="Peterson D.G."/>
            <person name="Frelichowski J.E."/>
            <person name="Scheffler J.A."/>
            <person name="Scheffler B.E."/>
            <person name="Wendel J.F."/>
        </authorList>
    </citation>
    <scope>NUCLEOTIDE SEQUENCE [LARGE SCALE GENOMIC DNA]</scope>
    <source>
        <strain evidence="2">27</strain>
        <tissue evidence="2">Leaf</tissue>
    </source>
</reference>
<keyword evidence="1" id="KW-0812">Transmembrane</keyword>
<dbReference type="AlphaFoldDB" id="A0A7J8RIA0"/>
<keyword evidence="1" id="KW-0472">Membrane</keyword>
<comment type="caution">
    <text evidence="2">The sequence shown here is derived from an EMBL/GenBank/DDBJ whole genome shotgun (WGS) entry which is preliminary data.</text>
</comment>
<dbReference type="Proteomes" id="UP000593561">
    <property type="component" value="Unassembled WGS sequence"/>
</dbReference>
<sequence length="127" mass="13966">MKENEKGFTLGAFLNVKRIELLVLSLHESLALYGSVYYVGTILPITLILLGYIIPAKPARSKARKQQVCIQFTVYCYLTFKQLEPSSGRILTILVPVDPCSKGLSLGLALAQGRTPTPVTFGTHARK</sequence>
<feature type="transmembrane region" description="Helical" evidence="1">
    <location>
        <begin position="30"/>
        <end position="54"/>
    </location>
</feature>
<evidence type="ECO:0000313" key="2">
    <source>
        <dbReference type="EMBL" id="MBA0613076.1"/>
    </source>
</evidence>
<dbReference type="EMBL" id="JABFAC010000005">
    <property type="protein sequence ID" value="MBA0613076.1"/>
    <property type="molecule type" value="Genomic_DNA"/>
</dbReference>